<gene>
    <name evidence="2" type="ORF">M989_03082</name>
</gene>
<organism evidence="2 3">
    <name type="scientific">Kluyvera georgiana ATCC 51603</name>
    <dbReference type="NCBI Taxonomy" id="1354264"/>
    <lineage>
        <taxon>Bacteria</taxon>
        <taxon>Pseudomonadati</taxon>
        <taxon>Pseudomonadota</taxon>
        <taxon>Gammaproteobacteria</taxon>
        <taxon>Enterobacterales</taxon>
        <taxon>Enterobacteriaceae</taxon>
        <taxon>Kluyvera</taxon>
    </lineage>
</organism>
<feature type="transmembrane region" description="Helical" evidence="1">
    <location>
        <begin position="12"/>
        <end position="40"/>
    </location>
</feature>
<dbReference type="RefSeq" id="WP_006785964.1">
    <property type="nucleotide sequence ID" value="NZ_LXEU01000063.1"/>
</dbReference>
<dbReference type="PATRIC" id="fig|1354264.4.peg.3215"/>
<evidence type="ECO:0000313" key="2">
    <source>
        <dbReference type="EMBL" id="OAT50673.1"/>
    </source>
</evidence>
<evidence type="ECO:0000313" key="3">
    <source>
        <dbReference type="Proteomes" id="UP000078386"/>
    </source>
</evidence>
<keyword evidence="1" id="KW-1133">Transmembrane helix</keyword>
<dbReference type="Proteomes" id="UP000078386">
    <property type="component" value="Unassembled WGS sequence"/>
</dbReference>
<sequence>MHIFLNSLRYALWLVFCLFRHAVFVPAAFGGVYLLAWLVFGHPVSDLNDQLQKEATAWRTAPPGHYMWEECPAPDNAAPPDAKPAACTVTAVSTETAANNYLLSLRAVWIIFFILSNVLYVLWRLLADALRYHSLSCREAGAGRGTYIRIADGKIIKEADDE</sequence>
<name>A0A1B7JRZ6_9ENTR</name>
<keyword evidence="1" id="KW-0472">Membrane</keyword>
<feature type="transmembrane region" description="Helical" evidence="1">
    <location>
        <begin position="107"/>
        <end position="126"/>
    </location>
</feature>
<dbReference type="AlphaFoldDB" id="A0A1B7JRZ6"/>
<keyword evidence="1" id="KW-0812">Transmembrane</keyword>
<reference evidence="2 3" key="1">
    <citation type="submission" date="2016-04" db="EMBL/GenBank/DDBJ databases">
        <title>ATOL: Assembling a taxonomically balanced genome-scale reconstruction of the evolutionary history of the Enterobacteriaceae.</title>
        <authorList>
            <person name="Plunkett G.III."/>
            <person name="Neeno-Eckwall E.C."/>
            <person name="Glasner J.D."/>
            <person name="Perna N.T."/>
        </authorList>
    </citation>
    <scope>NUCLEOTIDE SEQUENCE [LARGE SCALE GENOMIC DNA]</scope>
    <source>
        <strain evidence="2 3">ATCC 51603</strain>
    </source>
</reference>
<dbReference type="EMBL" id="LXEU01000063">
    <property type="protein sequence ID" value="OAT50673.1"/>
    <property type="molecule type" value="Genomic_DNA"/>
</dbReference>
<accession>A0A1B7JRZ6</accession>
<keyword evidence="3" id="KW-1185">Reference proteome</keyword>
<evidence type="ECO:0000256" key="1">
    <source>
        <dbReference type="SAM" id="Phobius"/>
    </source>
</evidence>
<comment type="caution">
    <text evidence="2">The sequence shown here is derived from an EMBL/GenBank/DDBJ whole genome shotgun (WGS) entry which is preliminary data.</text>
</comment>
<protein>
    <submittedName>
        <fullName evidence="2">Uncharacterized protein</fullName>
    </submittedName>
</protein>
<proteinExistence type="predicted"/>